<protein>
    <submittedName>
        <fullName evidence="2">GAF domain-containing protein</fullName>
    </submittedName>
</protein>
<dbReference type="SMART" id="SM00065">
    <property type="entry name" value="GAF"/>
    <property type="match status" value="1"/>
</dbReference>
<accession>A0ABW5LXC7</accession>
<keyword evidence="3" id="KW-1185">Reference proteome</keyword>
<dbReference type="RefSeq" id="WP_381518484.1">
    <property type="nucleotide sequence ID" value="NZ_JBHULN010000001.1"/>
</dbReference>
<proteinExistence type="predicted"/>
<dbReference type="InterPro" id="IPR003018">
    <property type="entry name" value="GAF"/>
</dbReference>
<sequence length="242" mass="27337">MTSAPLPPNESDRLKALKDYHLLDTLPEDVYNDITRLASEICRTPISVISLIDKDRQWFKSKQRLKSDETPREYSFCAHAILNPDEIFVVPDARLDDRFSDNPMTTGYPNIVFYAGVPLVNPDGYPLGTLCIIDNRPRTLTDNQLLSLQALAKLVNTHFELRKAKMELENTKNQLNVVERTIGTSKDIVAADVQPLIPLMLNRIEALINTNPRPDQVPHLTSLREVGYSLEKALQDLKTTSA</sequence>
<evidence type="ECO:0000313" key="3">
    <source>
        <dbReference type="Proteomes" id="UP001597469"/>
    </source>
</evidence>
<reference evidence="3" key="1">
    <citation type="journal article" date="2019" name="Int. J. Syst. Evol. Microbiol.">
        <title>The Global Catalogue of Microorganisms (GCM) 10K type strain sequencing project: providing services to taxonomists for standard genome sequencing and annotation.</title>
        <authorList>
            <consortium name="The Broad Institute Genomics Platform"/>
            <consortium name="The Broad Institute Genome Sequencing Center for Infectious Disease"/>
            <person name="Wu L."/>
            <person name="Ma J."/>
        </authorList>
    </citation>
    <scope>NUCLEOTIDE SEQUENCE [LARGE SCALE GENOMIC DNA]</scope>
    <source>
        <strain evidence="3">KCTC 42805</strain>
    </source>
</reference>
<evidence type="ECO:0000313" key="2">
    <source>
        <dbReference type="EMBL" id="MFD2569448.1"/>
    </source>
</evidence>
<dbReference type="Proteomes" id="UP001597469">
    <property type="component" value="Unassembled WGS sequence"/>
</dbReference>
<organism evidence="2 3">
    <name type="scientific">Spirosoma soli</name>
    <dbReference type="NCBI Taxonomy" id="1770529"/>
    <lineage>
        <taxon>Bacteria</taxon>
        <taxon>Pseudomonadati</taxon>
        <taxon>Bacteroidota</taxon>
        <taxon>Cytophagia</taxon>
        <taxon>Cytophagales</taxon>
        <taxon>Cytophagaceae</taxon>
        <taxon>Spirosoma</taxon>
    </lineage>
</organism>
<dbReference type="InterPro" id="IPR029016">
    <property type="entry name" value="GAF-like_dom_sf"/>
</dbReference>
<feature type="domain" description="GAF" evidence="1">
    <location>
        <begin position="26"/>
        <end position="169"/>
    </location>
</feature>
<evidence type="ECO:0000259" key="1">
    <source>
        <dbReference type="SMART" id="SM00065"/>
    </source>
</evidence>
<comment type="caution">
    <text evidence="2">The sequence shown here is derived from an EMBL/GenBank/DDBJ whole genome shotgun (WGS) entry which is preliminary data.</text>
</comment>
<dbReference type="Pfam" id="PF01590">
    <property type="entry name" value="GAF"/>
    <property type="match status" value="1"/>
</dbReference>
<gene>
    <name evidence="2" type="ORF">ACFSUS_02310</name>
</gene>
<dbReference type="PANTHER" id="PTHR43102:SF2">
    <property type="entry name" value="GAF DOMAIN-CONTAINING PROTEIN"/>
    <property type="match status" value="1"/>
</dbReference>
<dbReference type="EMBL" id="JBHULN010000001">
    <property type="protein sequence ID" value="MFD2569448.1"/>
    <property type="molecule type" value="Genomic_DNA"/>
</dbReference>
<dbReference type="PANTHER" id="PTHR43102">
    <property type="entry name" value="SLR1143 PROTEIN"/>
    <property type="match status" value="1"/>
</dbReference>
<dbReference type="Gene3D" id="3.30.450.40">
    <property type="match status" value="1"/>
</dbReference>
<name>A0ABW5LXC7_9BACT</name>
<dbReference type="SUPFAM" id="SSF55781">
    <property type="entry name" value="GAF domain-like"/>
    <property type="match status" value="1"/>
</dbReference>